<dbReference type="PANTHER" id="PTHR38134:SF2">
    <property type="entry name" value="GALACTOKINASE"/>
    <property type="match status" value="1"/>
</dbReference>
<dbReference type="AlphaFoldDB" id="A0A9D7FHL1"/>
<gene>
    <name evidence="1" type="ORF">IPJ48_02695</name>
</gene>
<dbReference type="Proteomes" id="UP000886602">
    <property type="component" value="Unassembled WGS sequence"/>
</dbReference>
<comment type="caution">
    <text evidence="1">The sequence shown here is derived from an EMBL/GenBank/DDBJ whole genome shotgun (WGS) entry which is preliminary data.</text>
</comment>
<evidence type="ECO:0000313" key="2">
    <source>
        <dbReference type="Proteomes" id="UP000886602"/>
    </source>
</evidence>
<evidence type="ECO:0008006" key="3">
    <source>
        <dbReference type="Google" id="ProtNLM"/>
    </source>
</evidence>
<dbReference type="Gene3D" id="3.40.50.2000">
    <property type="entry name" value="Glycogen Phosphorylase B"/>
    <property type="match status" value="1"/>
</dbReference>
<proteinExistence type="predicted"/>
<sequence>MNNFLPHLFVDISSHGFGHLAQAAPVLNELTRLLPRLRLTLRSGLPPEILRASVHGDFTHIAQRSDFGFVMLDAVRIDAAATAAAYRAQHAHWAQRVADEAGQLARLQPDLLLSDVAYLPLAGAAQAGIRSLSMCSLNWADLFAHFFSAEAWAAPIHREILDAYNSAECFLRLTPGMPMSELGRVKPIAPVAALGRDCRDLLRERLACTSDEKVVLIAFGGVDKQVPVEQWPRSLGVRWLVPGKWCVDQPNVSTFEASGLAFPDLLRSVDAVLTKPGYGTFTEAACNGTPVLYLRRDDWPEQDFLIDWLKINARCCEIGAQALISGGLHEALDQVWQQAAPALPCPAGAAEVADLVSTLLEPAKK</sequence>
<dbReference type="PANTHER" id="PTHR38134">
    <property type="entry name" value="SLR1395 PROTEIN"/>
    <property type="match status" value="1"/>
</dbReference>
<dbReference type="EMBL" id="JADJNC010000004">
    <property type="protein sequence ID" value="MBK7422081.1"/>
    <property type="molecule type" value="Genomic_DNA"/>
</dbReference>
<evidence type="ECO:0000313" key="1">
    <source>
        <dbReference type="EMBL" id="MBK7422081.1"/>
    </source>
</evidence>
<protein>
    <recommendedName>
        <fullName evidence="3">Glycosyl transferase</fullName>
    </recommendedName>
</protein>
<organism evidence="1 2">
    <name type="scientific">Candidatus Propionivibrio dominans</name>
    <dbReference type="NCBI Taxonomy" id="2954373"/>
    <lineage>
        <taxon>Bacteria</taxon>
        <taxon>Pseudomonadati</taxon>
        <taxon>Pseudomonadota</taxon>
        <taxon>Betaproteobacteria</taxon>
        <taxon>Rhodocyclales</taxon>
        <taxon>Rhodocyclaceae</taxon>
        <taxon>Propionivibrio</taxon>
    </lineage>
</organism>
<accession>A0A9D7FHL1</accession>
<dbReference type="InterPro" id="IPR053205">
    <property type="entry name" value="GHMP_kinase_L-arabinokinase"/>
</dbReference>
<dbReference type="SUPFAM" id="SSF53756">
    <property type="entry name" value="UDP-Glycosyltransferase/glycogen phosphorylase"/>
    <property type="match status" value="1"/>
</dbReference>
<name>A0A9D7FHL1_9RHOO</name>
<reference evidence="1" key="1">
    <citation type="submission" date="2020-10" db="EMBL/GenBank/DDBJ databases">
        <title>Connecting structure to function with the recovery of over 1000 high-quality activated sludge metagenome-assembled genomes encoding full-length rRNA genes using long-read sequencing.</title>
        <authorList>
            <person name="Singleton C.M."/>
            <person name="Petriglieri F."/>
            <person name="Kristensen J.M."/>
            <person name="Kirkegaard R.H."/>
            <person name="Michaelsen T.Y."/>
            <person name="Andersen M.H."/>
            <person name="Karst S.M."/>
            <person name="Dueholm M.S."/>
            <person name="Nielsen P.H."/>
            <person name="Albertsen M."/>
        </authorList>
    </citation>
    <scope>NUCLEOTIDE SEQUENCE</scope>
    <source>
        <strain evidence="1">EsbW_18-Q3-R4-48_MAXAC.044</strain>
    </source>
</reference>